<evidence type="ECO:0000259" key="12">
    <source>
        <dbReference type="PROSITE" id="PS50026"/>
    </source>
</evidence>
<dbReference type="Pfam" id="PF07648">
    <property type="entry name" value="Kazal_2"/>
    <property type="match status" value="1"/>
</dbReference>
<keyword evidence="5" id="KW-0677">Repeat</keyword>
<evidence type="ECO:0000256" key="11">
    <source>
        <dbReference type="SAM" id="Phobius"/>
    </source>
</evidence>
<dbReference type="PROSITE" id="PS00022">
    <property type="entry name" value="EGF_1"/>
    <property type="match status" value="1"/>
</dbReference>
<evidence type="ECO:0000256" key="7">
    <source>
        <dbReference type="ARBA" id="ARBA00023136"/>
    </source>
</evidence>
<dbReference type="SUPFAM" id="SSF100895">
    <property type="entry name" value="Kazal-type serine protease inhibitors"/>
    <property type="match status" value="2"/>
</dbReference>
<evidence type="ECO:0000256" key="5">
    <source>
        <dbReference type="ARBA" id="ARBA00022737"/>
    </source>
</evidence>
<dbReference type="PROSITE" id="PS51465">
    <property type="entry name" value="KAZAL_2"/>
    <property type="match status" value="2"/>
</dbReference>
<dbReference type="SUPFAM" id="SSF57196">
    <property type="entry name" value="EGF/Laminin"/>
    <property type="match status" value="1"/>
</dbReference>
<dbReference type="Gene3D" id="3.30.60.30">
    <property type="match status" value="2"/>
</dbReference>
<feature type="domain" description="Kazal-like" evidence="13">
    <location>
        <begin position="153"/>
        <end position="207"/>
    </location>
</feature>
<comment type="similarity">
    <text evidence="9">Belongs to the tomoregulin family.</text>
</comment>
<dbReference type="AlphaFoldDB" id="A0A8C4WTY7"/>
<dbReference type="PROSITE" id="PS50026">
    <property type="entry name" value="EGF_3"/>
    <property type="match status" value="1"/>
</dbReference>
<organism evidence="14 15">
    <name type="scientific">Eptatretus burgeri</name>
    <name type="common">Inshore hagfish</name>
    <dbReference type="NCBI Taxonomy" id="7764"/>
    <lineage>
        <taxon>Eukaryota</taxon>
        <taxon>Metazoa</taxon>
        <taxon>Chordata</taxon>
        <taxon>Craniata</taxon>
        <taxon>Vertebrata</taxon>
        <taxon>Cyclostomata</taxon>
        <taxon>Myxini</taxon>
        <taxon>Myxiniformes</taxon>
        <taxon>Myxinidae</taxon>
        <taxon>Eptatretinae</taxon>
        <taxon>Eptatretus</taxon>
    </lineage>
</organism>
<dbReference type="GeneTree" id="ENSGT00940000156056"/>
<comment type="subcellular location">
    <subcellularLocation>
        <location evidence="1">Membrane</location>
        <topology evidence="1">Single-pass type I membrane protein</topology>
    </subcellularLocation>
</comment>
<feature type="domain" description="Kazal-like" evidence="13">
    <location>
        <begin position="252"/>
        <end position="300"/>
    </location>
</feature>
<keyword evidence="15" id="KW-1185">Reference proteome</keyword>
<dbReference type="PANTHER" id="PTHR21632:SF3">
    <property type="entry name" value="TOMOREGULIN-1"/>
    <property type="match status" value="1"/>
</dbReference>
<feature type="domain" description="EGF-like" evidence="12">
    <location>
        <begin position="333"/>
        <end position="373"/>
    </location>
</feature>
<keyword evidence="3 11" id="KW-0812">Transmembrane</keyword>
<evidence type="ECO:0000259" key="13">
    <source>
        <dbReference type="PROSITE" id="PS51465"/>
    </source>
</evidence>
<evidence type="ECO:0000256" key="10">
    <source>
        <dbReference type="PROSITE-ProRule" id="PRU00076"/>
    </source>
</evidence>
<reference evidence="14" key="2">
    <citation type="submission" date="2025-09" db="UniProtKB">
        <authorList>
            <consortium name="Ensembl"/>
        </authorList>
    </citation>
    <scope>IDENTIFICATION</scope>
</reference>
<dbReference type="CDD" id="cd00104">
    <property type="entry name" value="KAZAL_FS"/>
    <property type="match status" value="2"/>
</dbReference>
<evidence type="ECO:0000256" key="2">
    <source>
        <dbReference type="ARBA" id="ARBA00022536"/>
    </source>
</evidence>
<keyword evidence="8 10" id="KW-1015">Disulfide bond</keyword>
<dbReference type="PROSITE" id="PS01186">
    <property type="entry name" value="EGF_2"/>
    <property type="match status" value="1"/>
</dbReference>
<dbReference type="PANTHER" id="PTHR21632">
    <property type="entry name" value="REGULATORY PROTEIN ZESTE"/>
    <property type="match status" value="1"/>
</dbReference>
<evidence type="ECO:0000256" key="3">
    <source>
        <dbReference type="ARBA" id="ARBA00022692"/>
    </source>
</evidence>
<dbReference type="InterPro" id="IPR036058">
    <property type="entry name" value="Kazal_dom_sf"/>
</dbReference>
<keyword evidence="6 11" id="KW-1133">Transmembrane helix</keyword>
<dbReference type="GO" id="GO:0005886">
    <property type="term" value="C:plasma membrane"/>
    <property type="evidence" value="ECO:0007669"/>
    <property type="project" value="TreeGrafter"/>
</dbReference>
<dbReference type="Gene3D" id="2.10.25.10">
    <property type="entry name" value="Laminin"/>
    <property type="match status" value="1"/>
</dbReference>
<dbReference type="InterPro" id="IPR000742">
    <property type="entry name" value="EGF"/>
</dbReference>
<keyword evidence="7 11" id="KW-0472">Membrane</keyword>
<dbReference type="Pfam" id="PF00050">
    <property type="entry name" value="Kazal_1"/>
    <property type="match status" value="1"/>
</dbReference>
<dbReference type="InterPro" id="IPR002350">
    <property type="entry name" value="Kazal_dom"/>
</dbReference>
<keyword evidence="4" id="KW-0732">Signal</keyword>
<evidence type="ECO:0000256" key="8">
    <source>
        <dbReference type="ARBA" id="ARBA00023157"/>
    </source>
</evidence>
<evidence type="ECO:0000256" key="1">
    <source>
        <dbReference type="ARBA" id="ARBA00004479"/>
    </source>
</evidence>
<accession>A0A8C4WTY7</accession>
<evidence type="ECO:0000313" key="15">
    <source>
        <dbReference type="Proteomes" id="UP000694388"/>
    </source>
</evidence>
<evidence type="ECO:0000256" key="6">
    <source>
        <dbReference type="ARBA" id="ARBA00022989"/>
    </source>
</evidence>
<reference evidence="14" key="1">
    <citation type="submission" date="2025-08" db="UniProtKB">
        <authorList>
            <consortium name="Ensembl"/>
        </authorList>
    </citation>
    <scope>IDENTIFICATION</scope>
</reference>
<dbReference type="FunFam" id="3.30.60.30:FF:000002">
    <property type="entry name" value="tomoregulin-2 isoform X1"/>
    <property type="match status" value="1"/>
</dbReference>
<feature type="transmembrane region" description="Helical" evidence="11">
    <location>
        <begin position="388"/>
        <end position="413"/>
    </location>
</feature>
<dbReference type="SMART" id="SM00280">
    <property type="entry name" value="KAZAL"/>
    <property type="match status" value="2"/>
</dbReference>
<dbReference type="GO" id="GO:0006950">
    <property type="term" value="P:response to stress"/>
    <property type="evidence" value="ECO:0007669"/>
    <property type="project" value="UniProtKB-ARBA"/>
</dbReference>
<feature type="disulfide bond" evidence="10">
    <location>
        <begin position="363"/>
        <end position="372"/>
    </location>
</feature>
<dbReference type="Ensembl" id="ENSEBUT00000011482.1">
    <property type="protein sequence ID" value="ENSEBUP00000010925.1"/>
    <property type="gene ID" value="ENSEBUG00000007021.1"/>
</dbReference>
<sequence length="445" mass="48553">MSIPIPHPISTPTPFHLPCAPPILSPPSIHHPSLRFQQLALLLNPPTRVGPRLPPHPPSHPVDPRKIRRPAARCAPRTGSCERIPAGMGSSESWLGAPRSRLVLLTLLTLSAAASTGSSSRCRGRGCLDFGEKDYSQGCDFSTCQFGGQCLEMGAELVCHCKPECPDDYKPVCGSSGDTFQNECFMRLMECREQLDIHVVTDGPCYAVDVGSGSGDSDYEASGIQNQYQPNSCSRCKFEAECDEDAEDVECVCNIDCTGSNYNPVCASDGISYDNPCLVREASCLKQESIDVMLLGKCHVDFPMRKVQDFPLYRPEMKGRAPPEHEEPFKSNVHTKCPENFQAYCLHGTCGYTYSQHKATCKCDSGFTGLRCEKELNILYVIPSGEKLHYVLIAAIVGAVQIAVIIAVVICVVRKCGKRKRGRMTKHSLGHFSSDCGPAGSSLMV</sequence>
<comment type="caution">
    <text evidence="10">Lacks conserved residue(s) required for the propagation of feature annotation.</text>
</comment>
<proteinExistence type="inferred from homology"/>
<evidence type="ECO:0008006" key="16">
    <source>
        <dbReference type="Google" id="ProtNLM"/>
    </source>
</evidence>
<evidence type="ECO:0000256" key="4">
    <source>
        <dbReference type="ARBA" id="ARBA00022729"/>
    </source>
</evidence>
<protein>
    <recommendedName>
        <fullName evidence="16">Tomoregulin-1</fullName>
    </recommendedName>
</protein>
<keyword evidence="2 10" id="KW-0245">EGF-like domain</keyword>
<evidence type="ECO:0000256" key="9">
    <source>
        <dbReference type="ARBA" id="ARBA00038484"/>
    </source>
</evidence>
<name>A0A8C4WTY7_EPTBU</name>
<dbReference type="Proteomes" id="UP000694388">
    <property type="component" value="Unplaced"/>
</dbReference>
<evidence type="ECO:0000313" key="14">
    <source>
        <dbReference type="Ensembl" id="ENSEBUP00000010925.1"/>
    </source>
</evidence>